<accession>A0A0V7ZJL4</accession>
<dbReference type="SUPFAM" id="SSF63825">
    <property type="entry name" value="YWTD domain"/>
    <property type="match status" value="1"/>
</dbReference>
<dbReference type="SUPFAM" id="SSF50956">
    <property type="entry name" value="Thermostable phytase (3-phytase)"/>
    <property type="match status" value="1"/>
</dbReference>
<keyword evidence="4" id="KW-1185">Reference proteome</keyword>
<keyword evidence="2" id="KW-0964">Secreted</keyword>
<dbReference type="GO" id="GO:0005509">
    <property type="term" value="F:calcium ion binding"/>
    <property type="evidence" value="ECO:0007669"/>
    <property type="project" value="InterPro"/>
</dbReference>
<sequence>MNPFLVKDIIPGDEPSIATLLGKVDGNLIFSTFNPRGLNTTLWRTDGTETGTVTIRDFGNMSFPPGNVTSTDGRIFFELTSGNVSVSLLTTDGTSEGTFGINSYDPRFGPPTAFNLTEVNGSLFATSFQGSFSSSDPALIKFDPTTFERTTVKDDFGLIGFGAPVNLTGVGNTLYFVAGGDGTEEEQLNRELWKSDGTNAGTVLVKDINPGNDASDPENLTDVNGTLYFTADDGTNGRELWKSDGTNAGTVLVKDIVSGSGSSNANNLTQVNGQLFFTADNGNNGTELWKSNGTEDGTVLVKDIIAGNGSSNPDKLTDVNGTLFFAANNGSDGIELWKSNGTESGTVLVKDIRSGGEGSSLDNFTNVDGTLYFTANDGINGTELWKSDGTAEGTVLVEDIRPGSEGSNPGQLTNVDGRLYFSADDGVNGQEVWAVDTGNPNQVTFSVSDNKPSDFNNVPGLPKQVTIIPGETGDIELPTDFDSQKFESIVAIDGANGTGGSATGGPDFPAGSAVLRDANKGRDNNWDFSEIDLKNIAYINGRGGNDRIIGSEAGDNILGGAGWDNIRGNKGDDTIEGGTGDDVIRGQAGNDLLLGEIEGIPTENDDDILDGGAGDDVLDGQNGDDILIGGAGKDKFILSGDFDRDTIVDFVLDQDEIINTSDRSVKDVVLGSDSDSFNVSFNGSIDIVTVNVNGNNQGELQSYLLNLGSNEALG</sequence>
<dbReference type="Gene3D" id="2.150.10.10">
    <property type="entry name" value="Serralysin-like metalloprotease, C-terminal"/>
    <property type="match status" value="2"/>
</dbReference>
<dbReference type="PANTHER" id="PTHR38340">
    <property type="entry name" value="S-LAYER PROTEIN"/>
    <property type="match status" value="1"/>
</dbReference>
<dbReference type="Proteomes" id="UP000053372">
    <property type="component" value="Unassembled WGS sequence"/>
</dbReference>
<dbReference type="RefSeq" id="WP_058184190.1">
    <property type="nucleotide sequence ID" value="NZ_LMTZ01000120.1"/>
</dbReference>
<evidence type="ECO:0008006" key="5">
    <source>
        <dbReference type="Google" id="ProtNLM"/>
    </source>
</evidence>
<proteinExistence type="predicted"/>
<dbReference type="InterPro" id="IPR011049">
    <property type="entry name" value="Serralysin-like_metalloprot_C"/>
</dbReference>
<comment type="caution">
    <text evidence="3">The sequence shown here is derived from an EMBL/GenBank/DDBJ whole genome shotgun (WGS) entry which is preliminary data.</text>
</comment>
<dbReference type="Pfam" id="PF00353">
    <property type="entry name" value="HemolysinCabind"/>
    <property type="match status" value="2"/>
</dbReference>
<comment type="subcellular location">
    <subcellularLocation>
        <location evidence="1">Secreted</location>
    </subcellularLocation>
</comment>
<reference evidence="3 4" key="1">
    <citation type="journal article" date="2015" name="Genome Announc.">
        <title>Draft Genome of the Euendolithic (true boring) Cyanobacterium Mastigocoleus testarum strain BC008.</title>
        <authorList>
            <person name="Guida B.S."/>
            <person name="Garcia-Pichel F."/>
        </authorList>
    </citation>
    <scope>NUCLEOTIDE SEQUENCE [LARGE SCALE GENOMIC DNA]</scope>
    <source>
        <strain evidence="3 4">BC008</strain>
    </source>
</reference>
<organism evidence="3 4">
    <name type="scientific">Mastigocoleus testarum BC008</name>
    <dbReference type="NCBI Taxonomy" id="371196"/>
    <lineage>
        <taxon>Bacteria</taxon>
        <taxon>Bacillati</taxon>
        <taxon>Cyanobacteriota</taxon>
        <taxon>Cyanophyceae</taxon>
        <taxon>Nostocales</taxon>
        <taxon>Hapalosiphonaceae</taxon>
        <taxon>Mastigocoleus</taxon>
    </lineage>
</organism>
<dbReference type="InterPro" id="IPR030916">
    <property type="entry name" value="ELWxxDGT_rpt"/>
</dbReference>
<protein>
    <recommendedName>
        <fullName evidence="5">Hyalin</fullName>
    </recommendedName>
</protein>
<dbReference type="PROSITE" id="PS00330">
    <property type="entry name" value="HEMOLYSIN_CALCIUM"/>
    <property type="match status" value="1"/>
</dbReference>
<dbReference type="AlphaFoldDB" id="A0A0V7ZJL4"/>
<dbReference type="OrthoDB" id="7325981at2"/>
<evidence type="ECO:0000256" key="1">
    <source>
        <dbReference type="ARBA" id="ARBA00004613"/>
    </source>
</evidence>
<dbReference type="GO" id="GO:0005576">
    <property type="term" value="C:extracellular region"/>
    <property type="evidence" value="ECO:0007669"/>
    <property type="project" value="UniProtKB-SubCell"/>
</dbReference>
<dbReference type="InterPro" id="IPR050557">
    <property type="entry name" value="RTX_toxin/Mannuronan_C5-epim"/>
</dbReference>
<evidence type="ECO:0000256" key="2">
    <source>
        <dbReference type="ARBA" id="ARBA00022525"/>
    </source>
</evidence>
<dbReference type="SUPFAM" id="SSF51120">
    <property type="entry name" value="beta-Roll"/>
    <property type="match status" value="1"/>
</dbReference>
<dbReference type="InterPro" id="IPR018511">
    <property type="entry name" value="Hemolysin-typ_Ca-bd_CS"/>
</dbReference>
<evidence type="ECO:0000313" key="3">
    <source>
        <dbReference type="EMBL" id="KST64551.1"/>
    </source>
</evidence>
<dbReference type="PANTHER" id="PTHR38340:SF1">
    <property type="entry name" value="S-LAYER PROTEIN"/>
    <property type="match status" value="1"/>
</dbReference>
<name>A0A0V7ZJL4_9CYAN</name>
<dbReference type="EMBL" id="LMTZ01000120">
    <property type="protein sequence ID" value="KST64551.1"/>
    <property type="molecule type" value="Genomic_DNA"/>
</dbReference>
<dbReference type="NCBIfam" id="TIGR04534">
    <property type="entry name" value="ELWxxDGT_rpt"/>
    <property type="match status" value="4"/>
</dbReference>
<dbReference type="PRINTS" id="PR00313">
    <property type="entry name" value="CABNDNGRPT"/>
</dbReference>
<dbReference type="InterPro" id="IPR001343">
    <property type="entry name" value="Hemolysn_Ca-bd"/>
</dbReference>
<evidence type="ECO:0000313" key="4">
    <source>
        <dbReference type="Proteomes" id="UP000053372"/>
    </source>
</evidence>
<gene>
    <name evidence="3" type="ORF">BC008_18155</name>
</gene>